<protein>
    <submittedName>
        <fullName evidence="1">Uncharacterized protein</fullName>
    </submittedName>
</protein>
<name>A0ABV0PKQ1_9TELE</name>
<organism evidence="1 2">
    <name type="scientific">Goodea atripinnis</name>
    <dbReference type="NCBI Taxonomy" id="208336"/>
    <lineage>
        <taxon>Eukaryota</taxon>
        <taxon>Metazoa</taxon>
        <taxon>Chordata</taxon>
        <taxon>Craniata</taxon>
        <taxon>Vertebrata</taxon>
        <taxon>Euteleostomi</taxon>
        <taxon>Actinopterygii</taxon>
        <taxon>Neopterygii</taxon>
        <taxon>Teleostei</taxon>
        <taxon>Neoteleostei</taxon>
        <taxon>Acanthomorphata</taxon>
        <taxon>Ovalentaria</taxon>
        <taxon>Atherinomorphae</taxon>
        <taxon>Cyprinodontiformes</taxon>
        <taxon>Goodeidae</taxon>
        <taxon>Goodea</taxon>
    </lineage>
</organism>
<proteinExistence type="predicted"/>
<keyword evidence="2" id="KW-1185">Reference proteome</keyword>
<dbReference type="Proteomes" id="UP001476798">
    <property type="component" value="Unassembled WGS sequence"/>
</dbReference>
<comment type="caution">
    <text evidence="1">The sequence shown here is derived from an EMBL/GenBank/DDBJ whole genome shotgun (WGS) entry which is preliminary data.</text>
</comment>
<evidence type="ECO:0000313" key="1">
    <source>
        <dbReference type="EMBL" id="MEQ2183942.1"/>
    </source>
</evidence>
<evidence type="ECO:0000313" key="2">
    <source>
        <dbReference type="Proteomes" id="UP001476798"/>
    </source>
</evidence>
<sequence>LNINLASWFNQEKQMGILGIEKVRGKHADRLTFQLLSGLVAGPQQCSSVNGAVTPLDWN</sequence>
<feature type="non-terminal residue" evidence="1">
    <location>
        <position position="1"/>
    </location>
</feature>
<gene>
    <name evidence="1" type="ORF">GOODEAATRI_003082</name>
</gene>
<accession>A0ABV0PKQ1</accession>
<reference evidence="1 2" key="1">
    <citation type="submission" date="2021-06" db="EMBL/GenBank/DDBJ databases">
        <authorList>
            <person name="Palmer J.M."/>
        </authorList>
    </citation>
    <scope>NUCLEOTIDE SEQUENCE [LARGE SCALE GENOMIC DNA]</scope>
    <source>
        <strain evidence="1 2">GA_2019</strain>
        <tissue evidence="1">Muscle</tissue>
    </source>
</reference>
<dbReference type="EMBL" id="JAHRIO010080079">
    <property type="protein sequence ID" value="MEQ2183942.1"/>
    <property type="molecule type" value="Genomic_DNA"/>
</dbReference>